<dbReference type="Proteomes" id="UP000799770">
    <property type="component" value="Unassembled WGS sequence"/>
</dbReference>
<name>A0A6A5YSB0_9PLEO</name>
<dbReference type="AlphaFoldDB" id="A0A6A5YSB0"/>
<evidence type="ECO:0008006" key="3">
    <source>
        <dbReference type="Google" id="ProtNLM"/>
    </source>
</evidence>
<keyword evidence="2" id="KW-1185">Reference proteome</keyword>
<dbReference type="EMBL" id="ML977339">
    <property type="protein sequence ID" value="KAF2110045.1"/>
    <property type="molecule type" value="Genomic_DNA"/>
</dbReference>
<protein>
    <recommendedName>
        <fullName evidence="3">BTB domain-containing protein</fullName>
    </recommendedName>
</protein>
<dbReference type="OrthoDB" id="9997739at2759"/>
<accession>A0A6A5YSB0</accession>
<sequence>MIRSGQFTFLVGEEKKWVVVHAGAIAANTEPLNKLVNGCAGGRTSESETRTAEFKDIKYEDFVRICEYAYYGDYSVSSLPREAVAEPAAPGGLYAEYESPTIFDNMYGVPNRHSTGDGDWGLSVTFKNVRTTKTMSWEYHPVLAVHQAKSALRYKFDNLDFLIGKYNSANFSDRFLSLSPPMPPTKTSPKYSSLMLVSIASLACISSSRSST</sequence>
<evidence type="ECO:0000313" key="1">
    <source>
        <dbReference type="EMBL" id="KAF2110045.1"/>
    </source>
</evidence>
<proteinExistence type="predicted"/>
<gene>
    <name evidence="1" type="ORF">BDV96DRAFT_604128</name>
</gene>
<reference evidence="1" key="1">
    <citation type="journal article" date="2020" name="Stud. Mycol.">
        <title>101 Dothideomycetes genomes: a test case for predicting lifestyles and emergence of pathogens.</title>
        <authorList>
            <person name="Haridas S."/>
            <person name="Albert R."/>
            <person name="Binder M."/>
            <person name="Bloem J."/>
            <person name="Labutti K."/>
            <person name="Salamov A."/>
            <person name="Andreopoulos B."/>
            <person name="Baker S."/>
            <person name="Barry K."/>
            <person name="Bills G."/>
            <person name="Bluhm B."/>
            <person name="Cannon C."/>
            <person name="Castanera R."/>
            <person name="Culley D."/>
            <person name="Daum C."/>
            <person name="Ezra D."/>
            <person name="Gonzalez J."/>
            <person name="Henrissat B."/>
            <person name="Kuo A."/>
            <person name="Liang C."/>
            <person name="Lipzen A."/>
            <person name="Lutzoni F."/>
            <person name="Magnuson J."/>
            <person name="Mondo S."/>
            <person name="Nolan M."/>
            <person name="Ohm R."/>
            <person name="Pangilinan J."/>
            <person name="Park H.-J."/>
            <person name="Ramirez L."/>
            <person name="Alfaro M."/>
            <person name="Sun H."/>
            <person name="Tritt A."/>
            <person name="Yoshinaga Y."/>
            <person name="Zwiers L.-H."/>
            <person name="Turgeon B."/>
            <person name="Goodwin S."/>
            <person name="Spatafora J."/>
            <person name="Crous P."/>
            <person name="Grigoriev I."/>
        </authorList>
    </citation>
    <scope>NUCLEOTIDE SEQUENCE</scope>
    <source>
        <strain evidence="1">CBS 627.86</strain>
    </source>
</reference>
<organism evidence="1 2">
    <name type="scientific">Lophiotrema nucula</name>
    <dbReference type="NCBI Taxonomy" id="690887"/>
    <lineage>
        <taxon>Eukaryota</taxon>
        <taxon>Fungi</taxon>
        <taxon>Dikarya</taxon>
        <taxon>Ascomycota</taxon>
        <taxon>Pezizomycotina</taxon>
        <taxon>Dothideomycetes</taxon>
        <taxon>Pleosporomycetidae</taxon>
        <taxon>Pleosporales</taxon>
        <taxon>Lophiotremataceae</taxon>
        <taxon>Lophiotrema</taxon>
    </lineage>
</organism>
<evidence type="ECO:0000313" key="2">
    <source>
        <dbReference type="Proteomes" id="UP000799770"/>
    </source>
</evidence>